<evidence type="ECO:0000313" key="3">
    <source>
        <dbReference type="Proteomes" id="UP000231987"/>
    </source>
</evidence>
<gene>
    <name evidence="2" type="ORF">CEJ86_00065</name>
</gene>
<evidence type="ECO:0000256" key="1">
    <source>
        <dbReference type="SAM" id="MobiDB-lite"/>
    </source>
</evidence>
<feature type="compositionally biased region" description="Basic residues" evidence="1">
    <location>
        <begin position="1"/>
        <end position="21"/>
    </location>
</feature>
<organism evidence="2 3">
    <name type="scientific">Rhizobium meliloti</name>
    <name type="common">Ensifer meliloti</name>
    <name type="synonym">Sinorhizobium meliloti</name>
    <dbReference type="NCBI Taxonomy" id="382"/>
    <lineage>
        <taxon>Bacteria</taxon>
        <taxon>Pseudomonadati</taxon>
        <taxon>Pseudomonadota</taxon>
        <taxon>Alphaproteobacteria</taxon>
        <taxon>Hyphomicrobiales</taxon>
        <taxon>Rhizobiaceae</taxon>
        <taxon>Sinorhizobium/Ensifer group</taxon>
        <taxon>Sinorhizobium</taxon>
    </lineage>
</organism>
<proteinExistence type="predicted"/>
<dbReference type="AlphaFoldDB" id="A0A2J0Z817"/>
<reference evidence="2 3" key="1">
    <citation type="submission" date="2017-06" db="EMBL/GenBank/DDBJ databases">
        <title>Ensifer strains isolated from leguminous trees and herbs display diverse denitrification phenotypes with some acting as strong N2O sinks.</title>
        <authorList>
            <person name="Woliy K."/>
            <person name="Mania D."/>
            <person name="Bakken L.R."/>
            <person name="Frostegard A."/>
        </authorList>
    </citation>
    <scope>NUCLEOTIDE SEQUENCE [LARGE SCALE GENOMIC DNA]</scope>
    <source>
        <strain evidence="2 3">AC50a</strain>
    </source>
</reference>
<feature type="compositionally biased region" description="Low complexity" evidence="1">
    <location>
        <begin position="23"/>
        <end position="43"/>
    </location>
</feature>
<sequence>MRHFCTKRKFSHRRPRNRSKALPRTGARARAGIRRPICGQPRSSAERRRPSPGLFRAGRAQFRPYDTGM</sequence>
<feature type="region of interest" description="Disordered" evidence="1">
    <location>
        <begin position="1"/>
        <end position="69"/>
    </location>
</feature>
<dbReference type="EMBL" id="NJGD01000001">
    <property type="protein sequence ID" value="PJR16653.1"/>
    <property type="molecule type" value="Genomic_DNA"/>
</dbReference>
<comment type="caution">
    <text evidence="2">The sequence shown here is derived from an EMBL/GenBank/DDBJ whole genome shotgun (WGS) entry which is preliminary data.</text>
</comment>
<dbReference type="Proteomes" id="UP000231987">
    <property type="component" value="Unassembled WGS sequence"/>
</dbReference>
<evidence type="ECO:0000313" key="2">
    <source>
        <dbReference type="EMBL" id="PJR16653.1"/>
    </source>
</evidence>
<accession>A0A2J0Z817</accession>
<name>A0A2J0Z817_RHIML</name>
<protein>
    <submittedName>
        <fullName evidence="2">Uncharacterized protein</fullName>
    </submittedName>
</protein>